<proteinExistence type="predicted"/>
<dbReference type="RefSeq" id="WP_377931011.1">
    <property type="nucleotide sequence ID" value="NZ_JBHUEM010000057.1"/>
</dbReference>
<gene>
    <name evidence="1" type="ORF">ACFSCX_25135</name>
</gene>
<reference evidence="2" key="1">
    <citation type="journal article" date="2019" name="Int. J. Syst. Evol. Microbiol.">
        <title>The Global Catalogue of Microorganisms (GCM) 10K type strain sequencing project: providing services to taxonomists for standard genome sequencing and annotation.</title>
        <authorList>
            <consortium name="The Broad Institute Genomics Platform"/>
            <consortium name="The Broad Institute Genome Sequencing Center for Infectious Disease"/>
            <person name="Wu L."/>
            <person name="Ma J."/>
        </authorList>
    </citation>
    <scope>NUCLEOTIDE SEQUENCE [LARGE SCALE GENOMIC DNA]</scope>
    <source>
        <strain evidence="2">CCUG 49339</strain>
    </source>
</reference>
<accession>A0ABW4LX61</accession>
<evidence type="ECO:0000313" key="1">
    <source>
        <dbReference type="EMBL" id="MFD1739757.1"/>
    </source>
</evidence>
<dbReference type="EMBL" id="JBHUEM010000057">
    <property type="protein sequence ID" value="MFD1739757.1"/>
    <property type="molecule type" value="Genomic_DNA"/>
</dbReference>
<evidence type="ECO:0000313" key="2">
    <source>
        <dbReference type="Proteomes" id="UP001597214"/>
    </source>
</evidence>
<keyword evidence="2" id="KW-1185">Reference proteome</keyword>
<sequence length="34" mass="3977">MEFSNWTQVFGDEQMTAALVDRLTPPIPYSCNEW</sequence>
<name>A0ABW4LX61_9BACI</name>
<dbReference type="Proteomes" id="UP001597214">
    <property type="component" value="Unassembled WGS sequence"/>
</dbReference>
<comment type="caution">
    <text evidence="1">The sequence shown here is derived from an EMBL/GenBank/DDBJ whole genome shotgun (WGS) entry which is preliminary data.</text>
</comment>
<protein>
    <submittedName>
        <fullName evidence="1">Uncharacterized protein</fullName>
    </submittedName>
</protein>
<organism evidence="1 2">
    <name type="scientific">Bacillus salitolerans</name>
    <dbReference type="NCBI Taxonomy" id="1437434"/>
    <lineage>
        <taxon>Bacteria</taxon>
        <taxon>Bacillati</taxon>
        <taxon>Bacillota</taxon>
        <taxon>Bacilli</taxon>
        <taxon>Bacillales</taxon>
        <taxon>Bacillaceae</taxon>
        <taxon>Bacillus</taxon>
    </lineage>
</organism>